<evidence type="ECO:0000256" key="19">
    <source>
        <dbReference type="PIRSR" id="PIRSR600823-4"/>
    </source>
</evidence>
<keyword evidence="24" id="KW-1185">Reference proteome</keyword>
<dbReference type="FunFam" id="1.10.420.10:FF:000008">
    <property type="entry name" value="Peroxidase"/>
    <property type="match status" value="2"/>
</dbReference>
<keyword evidence="13 20" id="KW-1015">Disulfide bond</keyword>
<feature type="disulfide bond" evidence="20">
    <location>
        <begin position="460"/>
        <end position="660"/>
    </location>
</feature>
<dbReference type="GO" id="GO:0042744">
    <property type="term" value="P:hydrogen peroxide catabolic process"/>
    <property type="evidence" value="ECO:0007669"/>
    <property type="project" value="UniProtKB-KW"/>
</dbReference>
<evidence type="ECO:0000313" key="23">
    <source>
        <dbReference type="EMBL" id="CAK7334149.1"/>
    </source>
</evidence>
<evidence type="ECO:0000256" key="16">
    <source>
        <dbReference type="PIRSR" id="PIRSR600823-1"/>
    </source>
</evidence>
<feature type="binding site" evidence="18">
    <location>
        <position position="414"/>
    </location>
    <ligand>
        <name>Ca(2+)</name>
        <dbReference type="ChEBI" id="CHEBI:29108"/>
        <label>1</label>
    </ligand>
</feature>
<feature type="signal peptide" evidence="21">
    <location>
        <begin position="1"/>
        <end position="26"/>
    </location>
</feature>
<dbReference type="InterPro" id="IPR010255">
    <property type="entry name" value="Haem_peroxidase_sf"/>
</dbReference>
<dbReference type="PROSITE" id="PS00436">
    <property type="entry name" value="PEROXIDASE_2"/>
    <property type="match status" value="2"/>
</dbReference>
<feature type="binding site" evidence="18">
    <location>
        <position position="583"/>
    </location>
    <ligand>
        <name>Ca(2+)</name>
        <dbReference type="ChEBI" id="CHEBI:29108"/>
        <label>2</label>
    </ligand>
</feature>
<proteinExistence type="inferred from homology"/>
<dbReference type="Gene3D" id="1.10.420.10">
    <property type="entry name" value="Peroxidase, domain 2"/>
    <property type="match status" value="2"/>
</dbReference>
<dbReference type="Gene3D" id="1.10.520.10">
    <property type="match status" value="2"/>
</dbReference>
<feature type="active site" description="Proton acceptor" evidence="16">
    <location>
        <position position="406"/>
    </location>
</feature>
<sequence>MAIKKLFSFLFLQLALAFLLVDLTNAGGLQLGFYRKSCPDLDLIVHKTVYKYISRDRTLAAPILRMYFHDCFIRGCDGSVLLSSTKKNQAEKDAVPNKSLRGFNVIDAVKSALEKKCPGVVSCADILALVARDAVLMMGGPHWDVPTGRRDGRVSIATEALFNLPPPFANITVLKQQFAARGLSVKDLAVLSGGHTIGIGHCTVISDRLYNFTGKGDTDPSLDPRYAAQLKQKCKPGITNKIVEMDPGSFKSFDEDYYTTVAKRRGLFQSDAALLDDAETRDYVNFQSRTHGSTFAQDFSESMVKMGYVGSPDWQTRRNQETLLHIPAAYSTPPQHLQSKFNVEEHSFIVQQDDAQGSLASLMQGLQLGFYHRACPDAELIVHKTLYRYISMDRTLAAPLLRMHFHDCFIRGCDGSVLLSSTKKNQAEKDAVPNKSLRGFNVIDAVKSALEKKCPGVVSCADILALVARDAVLMIGGPHWDVPTGRRDGRVSIATEALFNLPPPFANITVLKQQFAAKGLSVRDLAVLSGGHTIGIGHCTVISDRLYNFTGKGDTDPSLDPRYAAQLKKKCKPGTTNTIIEMDPGSFKSFDEDYYTIVAKRRGLFQSDAALLDDSETRGYVTFQSRTHGSTFAQDFSESMVKMGYIGVLTGKQGEIRKHCAVMN</sequence>
<feature type="domain" description="Plant heme peroxidase family profile" evidence="22">
    <location>
        <begin position="365"/>
        <end position="664"/>
    </location>
</feature>
<evidence type="ECO:0000256" key="5">
    <source>
        <dbReference type="ARBA" id="ARBA00022525"/>
    </source>
</evidence>
<dbReference type="EMBL" id="CAWUPB010000950">
    <property type="protein sequence ID" value="CAK7334149.1"/>
    <property type="molecule type" value="Genomic_DNA"/>
</dbReference>
<evidence type="ECO:0000256" key="2">
    <source>
        <dbReference type="ARBA" id="ARBA00002322"/>
    </source>
</evidence>
<feature type="binding site" evidence="18">
    <location>
        <position position="412"/>
    </location>
    <ligand>
        <name>Ca(2+)</name>
        <dbReference type="ChEBI" id="CHEBI:29108"/>
        <label>1</label>
    </ligand>
</feature>
<comment type="similarity">
    <text evidence="3">Belongs to the peroxidase family. Ascorbate peroxidase subfamily.</text>
</comment>
<feature type="binding site" evidence="18">
    <location>
        <position position="533"/>
    </location>
    <ligand>
        <name>Ca(2+)</name>
        <dbReference type="ChEBI" id="CHEBI:29108"/>
        <label>2</label>
    </ligand>
</feature>
<protein>
    <recommendedName>
        <fullName evidence="4">peroxidase</fullName>
        <ecNumber evidence="4">1.11.1.7</ecNumber>
    </recommendedName>
</protein>
<feature type="binding site" evidence="18">
    <location>
        <position position="428"/>
    </location>
    <ligand>
        <name>Ca(2+)</name>
        <dbReference type="ChEBI" id="CHEBI:29108"/>
        <label>1</label>
    </ligand>
</feature>
<comment type="function">
    <text evidence="2">Removal of H(2)O(2), oxidation of toxic reductants, biosynthesis and degradation of lignin, suberization, auxin catabolism, response to environmental stresses such as wounding, pathogen attack and oxidative stress. These functions might be dependent on each isozyme/isoform in each plant tissue.</text>
</comment>
<dbReference type="Proteomes" id="UP001314170">
    <property type="component" value="Unassembled WGS sequence"/>
</dbReference>
<keyword evidence="10 18" id="KW-0106">Calcium</keyword>
<dbReference type="EC" id="1.11.1.7" evidence="4"/>
<keyword evidence="15" id="KW-0376">Hydrogen peroxide</keyword>
<dbReference type="InterPro" id="IPR019794">
    <property type="entry name" value="Peroxidases_AS"/>
</dbReference>
<evidence type="ECO:0000256" key="7">
    <source>
        <dbReference type="ARBA" id="ARBA00022617"/>
    </source>
</evidence>
<reference evidence="23 24" key="1">
    <citation type="submission" date="2024-01" db="EMBL/GenBank/DDBJ databases">
        <authorList>
            <person name="Waweru B."/>
        </authorList>
    </citation>
    <scope>NUCLEOTIDE SEQUENCE [LARGE SCALE GENOMIC DNA]</scope>
</reference>
<evidence type="ECO:0000256" key="10">
    <source>
        <dbReference type="ARBA" id="ARBA00022837"/>
    </source>
</evidence>
<feature type="binding site" evidence="18">
    <location>
        <position position="416"/>
    </location>
    <ligand>
        <name>Ca(2+)</name>
        <dbReference type="ChEBI" id="CHEBI:29108"/>
        <label>1</label>
    </ligand>
</feature>
<dbReference type="PROSITE" id="PS50873">
    <property type="entry name" value="PEROXIDASE_4"/>
    <property type="match status" value="2"/>
</dbReference>
<keyword evidence="9 21" id="KW-0732">Signal</keyword>
<dbReference type="AlphaFoldDB" id="A0AAV1RG88"/>
<evidence type="ECO:0000256" key="13">
    <source>
        <dbReference type="ARBA" id="ARBA00023157"/>
    </source>
</evidence>
<evidence type="ECO:0000256" key="1">
    <source>
        <dbReference type="ARBA" id="ARBA00000189"/>
    </source>
</evidence>
<feature type="disulfide bond" evidence="20">
    <location>
        <begin position="408"/>
        <end position="413"/>
    </location>
</feature>
<feature type="disulfide bond" evidence="20">
    <location>
        <begin position="539"/>
        <end position="571"/>
    </location>
</feature>
<feature type="binding site" evidence="18">
    <location>
        <position position="407"/>
    </location>
    <ligand>
        <name>Ca(2+)</name>
        <dbReference type="ChEBI" id="CHEBI:29108"/>
        <label>1</label>
    </ligand>
</feature>
<dbReference type="SUPFAM" id="SSF48113">
    <property type="entry name" value="Heme-dependent peroxidases"/>
    <property type="match status" value="2"/>
</dbReference>
<feature type="binding site" description="axial binding residue" evidence="18">
    <location>
        <position position="532"/>
    </location>
    <ligand>
        <name>heme b</name>
        <dbReference type="ChEBI" id="CHEBI:60344"/>
    </ligand>
    <ligandPart>
        <name>Fe</name>
        <dbReference type="ChEBI" id="CHEBI:18248"/>
    </ligandPart>
</feature>
<keyword evidence="7" id="KW-0349">Heme</keyword>
<keyword evidence="6" id="KW-0575">Peroxidase</keyword>
<evidence type="ECO:0000256" key="21">
    <source>
        <dbReference type="SAM" id="SignalP"/>
    </source>
</evidence>
<comment type="catalytic activity">
    <reaction evidence="1">
        <text>2 a phenolic donor + H2O2 = 2 a phenolic radical donor + 2 H2O</text>
        <dbReference type="Rhea" id="RHEA:56136"/>
        <dbReference type="ChEBI" id="CHEBI:15377"/>
        <dbReference type="ChEBI" id="CHEBI:16240"/>
        <dbReference type="ChEBI" id="CHEBI:139520"/>
        <dbReference type="ChEBI" id="CHEBI:139521"/>
        <dbReference type="EC" id="1.11.1.7"/>
    </reaction>
</comment>
<dbReference type="InterPro" id="IPR019793">
    <property type="entry name" value="Peroxidases_heam-ligand_BS"/>
</dbReference>
<organism evidence="23 24">
    <name type="scientific">Dovyalis caffra</name>
    <dbReference type="NCBI Taxonomy" id="77055"/>
    <lineage>
        <taxon>Eukaryota</taxon>
        <taxon>Viridiplantae</taxon>
        <taxon>Streptophyta</taxon>
        <taxon>Embryophyta</taxon>
        <taxon>Tracheophyta</taxon>
        <taxon>Spermatophyta</taxon>
        <taxon>Magnoliopsida</taxon>
        <taxon>eudicotyledons</taxon>
        <taxon>Gunneridae</taxon>
        <taxon>Pentapetalae</taxon>
        <taxon>rosids</taxon>
        <taxon>fabids</taxon>
        <taxon>Malpighiales</taxon>
        <taxon>Salicaceae</taxon>
        <taxon>Flacourtieae</taxon>
        <taxon>Dovyalis</taxon>
    </lineage>
</organism>
<evidence type="ECO:0000256" key="9">
    <source>
        <dbReference type="ARBA" id="ARBA00022729"/>
    </source>
</evidence>
<evidence type="ECO:0000256" key="14">
    <source>
        <dbReference type="ARBA" id="ARBA00023180"/>
    </source>
</evidence>
<comment type="cofactor">
    <cofactor evidence="18">
        <name>heme b</name>
        <dbReference type="ChEBI" id="CHEBI:60344"/>
    </cofactor>
    <text evidence="18">Binds 1 heme b (iron(II)-protoporphyrin IX) group per subunit.</text>
</comment>
<dbReference type="PANTHER" id="PTHR31235">
    <property type="entry name" value="PEROXIDASE 25-RELATED"/>
    <property type="match status" value="1"/>
</dbReference>
<feature type="domain" description="Plant heme peroxidase family profile" evidence="22">
    <location>
        <begin position="28"/>
        <end position="324"/>
    </location>
</feature>
<accession>A0AAV1RG88</accession>
<feature type="site" description="Transition state stabilizer" evidence="19">
    <location>
        <position position="402"/>
    </location>
</feature>
<dbReference type="FunFam" id="1.10.520.10:FF:000001">
    <property type="entry name" value="Peroxidase"/>
    <property type="match status" value="2"/>
</dbReference>
<evidence type="ECO:0000256" key="11">
    <source>
        <dbReference type="ARBA" id="ARBA00023002"/>
    </source>
</evidence>
<evidence type="ECO:0000256" key="15">
    <source>
        <dbReference type="ARBA" id="ARBA00023324"/>
    </source>
</evidence>
<evidence type="ECO:0000259" key="22">
    <source>
        <dbReference type="PROSITE" id="PS50873"/>
    </source>
</evidence>
<dbReference type="InterPro" id="IPR000823">
    <property type="entry name" value="Peroxidase_pln"/>
</dbReference>
<dbReference type="GO" id="GO:0046872">
    <property type="term" value="F:metal ion binding"/>
    <property type="evidence" value="ECO:0007669"/>
    <property type="project" value="UniProtKB-KW"/>
</dbReference>
<dbReference type="GO" id="GO:0140825">
    <property type="term" value="F:lactoperoxidase activity"/>
    <property type="evidence" value="ECO:0007669"/>
    <property type="project" value="UniProtKB-EC"/>
</dbReference>
<evidence type="ECO:0000256" key="17">
    <source>
        <dbReference type="PIRSR" id="PIRSR600823-2"/>
    </source>
</evidence>
<evidence type="ECO:0000256" key="6">
    <source>
        <dbReference type="ARBA" id="ARBA00022559"/>
    </source>
</evidence>
<name>A0AAV1RG88_9ROSI</name>
<dbReference type="CDD" id="cd00693">
    <property type="entry name" value="secretory_peroxidase"/>
    <property type="match status" value="2"/>
</dbReference>
<keyword evidence="5" id="KW-0964">Secreted</keyword>
<evidence type="ECO:0000313" key="24">
    <source>
        <dbReference type="Proteomes" id="UP001314170"/>
    </source>
</evidence>
<feature type="chain" id="PRO_5043651369" description="peroxidase" evidence="21">
    <location>
        <begin position="27"/>
        <end position="664"/>
    </location>
</feature>
<dbReference type="GO" id="GO:0006979">
    <property type="term" value="P:response to oxidative stress"/>
    <property type="evidence" value="ECO:0007669"/>
    <property type="project" value="InterPro"/>
</dbReference>
<keyword evidence="8 18" id="KW-0479">Metal-binding</keyword>
<dbReference type="GO" id="GO:0020037">
    <property type="term" value="F:heme binding"/>
    <property type="evidence" value="ECO:0007669"/>
    <property type="project" value="InterPro"/>
</dbReference>
<dbReference type="InterPro" id="IPR002016">
    <property type="entry name" value="Haem_peroxidase"/>
</dbReference>
<dbReference type="InterPro" id="IPR033905">
    <property type="entry name" value="Secretory_peroxidase"/>
</dbReference>
<dbReference type="PROSITE" id="PS00435">
    <property type="entry name" value="PEROXIDASE_1"/>
    <property type="match status" value="2"/>
</dbReference>
<evidence type="ECO:0000256" key="18">
    <source>
        <dbReference type="PIRSR" id="PIRSR600823-3"/>
    </source>
</evidence>
<keyword evidence="12 18" id="KW-0408">Iron</keyword>
<feature type="disulfide bond" evidence="20">
    <location>
        <begin position="375"/>
        <end position="454"/>
    </location>
</feature>
<evidence type="ECO:0000256" key="12">
    <source>
        <dbReference type="ARBA" id="ARBA00023004"/>
    </source>
</evidence>
<keyword evidence="14" id="KW-0325">Glycoprotein</keyword>
<keyword evidence="11" id="KW-0560">Oxidoreductase</keyword>
<dbReference type="PRINTS" id="PR00458">
    <property type="entry name" value="PEROXIDASE"/>
</dbReference>
<evidence type="ECO:0000256" key="8">
    <source>
        <dbReference type="ARBA" id="ARBA00022723"/>
    </source>
</evidence>
<dbReference type="PRINTS" id="PR00461">
    <property type="entry name" value="PLPEROXIDASE"/>
</dbReference>
<comment type="cofactor">
    <cofactor evidence="18">
        <name>Ca(2+)</name>
        <dbReference type="ChEBI" id="CHEBI:29108"/>
    </cofactor>
    <text evidence="18">Binds 2 calcium ions per subunit.</text>
</comment>
<gene>
    <name evidence="23" type="ORF">DCAF_LOCUS9771</name>
</gene>
<comment type="caution">
    <text evidence="23">The sequence shown here is derived from an EMBL/GenBank/DDBJ whole genome shotgun (WGS) entry which is preliminary data.</text>
</comment>
<feature type="binding site" evidence="18">
    <location>
        <position position="591"/>
    </location>
    <ligand>
        <name>Ca(2+)</name>
        <dbReference type="ChEBI" id="CHEBI:29108"/>
        <label>2</label>
    </ligand>
</feature>
<evidence type="ECO:0000256" key="4">
    <source>
        <dbReference type="ARBA" id="ARBA00012313"/>
    </source>
</evidence>
<evidence type="ECO:0000256" key="3">
    <source>
        <dbReference type="ARBA" id="ARBA00006873"/>
    </source>
</evidence>
<dbReference type="Pfam" id="PF00141">
    <property type="entry name" value="peroxidase"/>
    <property type="match status" value="2"/>
</dbReference>
<evidence type="ECO:0000256" key="20">
    <source>
        <dbReference type="PIRSR" id="PIRSR600823-5"/>
    </source>
</evidence>
<feature type="binding site" evidence="17">
    <location>
        <position position="502"/>
    </location>
    <ligand>
        <name>substrate</name>
    </ligand>
</feature>